<dbReference type="Proteomes" id="UP001197974">
    <property type="component" value="Chromosome"/>
</dbReference>
<dbReference type="InterPro" id="IPR001173">
    <property type="entry name" value="Glyco_trans_2-like"/>
</dbReference>
<proteinExistence type="predicted"/>
<evidence type="ECO:0000313" key="2">
    <source>
        <dbReference type="EMBL" id="WLR44055.1"/>
    </source>
</evidence>
<keyword evidence="2" id="KW-0328">Glycosyltransferase</keyword>
<dbReference type="RefSeq" id="WP_226542105.1">
    <property type="nucleotide sequence ID" value="NZ_CP129013.1"/>
</dbReference>
<keyword evidence="3" id="KW-1185">Reference proteome</keyword>
<accession>A0ABY9K052</accession>
<dbReference type="GO" id="GO:0016757">
    <property type="term" value="F:glycosyltransferase activity"/>
    <property type="evidence" value="ECO:0007669"/>
    <property type="project" value="UniProtKB-KW"/>
</dbReference>
<name>A0ABY9K052_9BACI</name>
<gene>
    <name evidence="2" type="ORF">LC087_08145</name>
</gene>
<reference evidence="2 3" key="1">
    <citation type="submission" date="2023-06" db="EMBL/GenBank/DDBJ databases">
        <title>Five Gram-positive bacteria isolated from mangrove sediments in Shenzhen, Guangdong, China.</title>
        <authorList>
            <person name="Yu S."/>
            <person name="Zheng W."/>
            <person name="Huang Y."/>
        </authorList>
    </citation>
    <scope>NUCLEOTIDE SEQUENCE [LARGE SCALE GENOMIC DNA]</scope>
    <source>
        <strain evidence="2 3">SaN35-3</strain>
    </source>
</reference>
<keyword evidence="2" id="KW-0808">Transferase</keyword>
<evidence type="ECO:0000313" key="3">
    <source>
        <dbReference type="Proteomes" id="UP001197974"/>
    </source>
</evidence>
<feature type="domain" description="Glycosyltransferase 2-like" evidence="1">
    <location>
        <begin position="50"/>
        <end position="139"/>
    </location>
</feature>
<dbReference type="InterPro" id="IPR029044">
    <property type="entry name" value="Nucleotide-diphossugar_trans"/>
</dbReference>
<sequence>MPISLSILIPSIPERMTHLARTVCELERQAKNKPVEILVLLDNKKRTTGSKRSSLIQQAQGEFISFVDDDDRIATDYVDELLHVINKNPQADCINFLVEVDIAGLSRKKTKYHSSLTYSEDENFYYRKPNHIMCYARRIASQYKFPDTSYGEDDRWAHQVCHLIRSEEVIDKVLYYYDYKLKRPNNNPVLRNWENHMMVNSLKPDLKR</sequence>
<protein>
    <submittedName>
        <fullName evidence="2">Glycosyltransferase family A protein</fullName>
        <ecNumber evidence="2">2.4.-.-</ecNumber>
    </submittedName>
</protein>
<dbReference type="CDD" id="cd00761">
    <property type="entry name" value="Glyco_tranf_GTA_type"/>
    <property type="match status" value="1"/>
</dbReference>
<dbReference type="EC" id="2.4.-.-" evidence="2"/>
<evidence type="ECO:0000259" key="1">
    <source>
        <dbReference type="Pfam" id="PF00535"/>
    </source>
</evidence>
<dbReference type="Pfam" id="PF00535">
    <property type="entry name" value="Glycos_transf_2"/>
    <property type="match status" value="1"/>
</dbReference>
<organism evidence="2 3">
    <name type="scientific">Bacillus carboniphilus</name>
    <dbReference type="NCBI Taxonomy" id="86663"/>
    <lineage>
        <taxon>Bacteria</taxon>
        <taxon>Bacillati</taxon>
        <taxon>Bacillota</taxon>
        <taxon>Bacilli</taxon>
        <taxon>Bacillales</taxon>
        <taxon>Bacillaceae</taxon>
        <taxon>Bacillus</taxon>
    </lineage>
</organism>
<dbReference type="SUPFAM" id="SSF53448">
    <property type="entry name" value="Nucleotide-diphospho-sugar transferases"/>
    <property type="match status" value="1"/>
</dbReference>
<dbReference type="Gene3D" id="3.90.550.10">
    <property type="entry name" value="Spore Coat Polysaccharide Biosynthesis Protein SpsA, Chain A"/>
    <property type="match status" value="1"/>
</dbReference>
<dbReference type="EMBL" id="CP129013">
    <property type="protein sequence ID" value="WLR44055.1"/>
    <property type="molecule type" value="Genomic_DNA"/>
</dbReference>